<dbReference type="PANTHER" id="PTHR33546">
    <property type="entry name" value="LARGE, MULTIFUNCTIONAL SECRETED PROTEIN-RELATED"/>
    <property type="match status" value="1"/>
</dbReference>
<evidence type="ECO:0000256" key="2">
    <source>
        <dbReference type="ARBA" id="ARBA00022723"/>
    </source>
</evidence>
<dbReference type="InterPro" id="IPR011042">
    <property type="entry name" value="6-blade_b-propeller_TolB-like"/>
</dbReference>
<dbReference type="InterPro" id="IPR013427">
    <property type="entry name" value="Haem-bd_dom_put"/>
</dbReference>
<feature type="signal peptide" evidence="5">
    <location>
        <begin position="1"/>
        <end position="22"/>
    </location>
</feature>
<evidence type="ECO:0000256" key="1">
    <source>
        <dbReference type="ARBA" id="ARBA00022617"/>
    </source>
</evidence>
<dbReference type="SUPFAM" id="SSF46626">
    <property type="entry name" value="Cytochrome c"/>
    <property type="match status" value="1"/>
</dbReference>
<dbReference type="SUPFAM" id="SSF63829">
    <property type="entry name" value="Calcium-dependent phosphotriesterase"/>
    <property type="match status" value="1"/>
</dbReference>
<sequence precursor="true">MKRFTQLLALLITTAVASTLFAQRDLKNIPSTDPEEERKTFVVPEGFEVSLYAADPLLAKPIQMNFDAQGRLWIASSEVYPQIKPGQTATDKILVIEDTNRDGTADKTNVFADGLLIPTGVIPDNKGGCYVANSTELLYLADTNGDLKSDSSKVILSGFGTEDTHHLLHTLRWGPDGCLYMNQSIYIHSHIETPYGVKRLNGGGIWRFRPETLELEVLAYGFVNTWGHHIDRWGQSFATDGAYGEGINYVFPGSVFVSAPGAKRLMTGLNPGSPKHCGLEIIGGRHLPPEWDGSMITNDFRAHRVCRFTVTEDGSGYASKQETELIKTPHVAFRPIDVKMGPDGAIYIADWYNPIIQHGEVDFRDERRDHTHGRIWRVTAKGRPLLRTEIAADTSTEKLLDLLKQPEEWVRQHAKTILKNRHWSDLKQSTVPAAVDAWVAAIPATATNRDQQKLEALWVYEALDQPRPFVLGELTRSEDHRVRAAAVRTAVHWRKKIPAADFLEFAAAAADHEHPRVRLEAVRALAEIDNPRAAEAALVVLNRPMDRFLDFALWTTMRDLSASWLPALHEGKFNVSDVNQLTFALKAVDSPEVVAPLLKLIQQDKIPAERVEGVLAIVASLGGPKELGAVFEMVVGNDTSLHVAKRAALLDALRETSRLRKVQPSSDLTRLTKLFDASDSRLRAAAALAAGQWKLPGANDAVAVLAMSEDQPASVRQAAIEALGLAGGAENQLKLAALASKGRPIVDRQHALAALASADLQATAFGTVLLLNEGADGVDPAAVIQPLLARKGGAAALTSALANQNLSADVAKLVIRAARSAPQPSEELIASAQKAGGLDVAGWKLSPEFINEIVSLARDQGNPEKGEAIYRSTQLACLKCHAIGGAGGVVGPDLVSIGASAQPDYLLESLITPASKVKEGYHAKLVLEASGQVYTGLIVRDSKDQLILRTAEDKLVTLAKSDIEGIKDSRSLMPDGAVDTLTKTELADLLRFLSELGKVGGKYTVGQTRPVRRWQVLQHSPAANTKLNRTSFDAAATDDEAFTWNSAYSRVAGELPLEGLPTFKPHKQLPPTTFLRAQLDVSTPGKVALALDEVAGVQLWIDGKPQALKDKQLTVNLVTGIHNVTLAVDRNVQTSSLKLQVIDAADSAAKVQLVGGK</sequence>
<dbReference type="InterPro" id="IPR055557">
    <property type="entry name" value="DUF7133"/>
</dbReference>
<keyword evidence="3 4" id="KW-0408">Iron</keyword>
<evidence type="ECO:0000256" key="4">
    <source>
        <dbReference type="PROSITE-ProRule" id="PRU00433"/>
    </source>
</evidence>
<dbReference type="InterPro" id="IPR011989">
    <property type="entry name" value="ARM-like"/>
</dbReference>
<dbReference type="Proteomes" id="UP000315017">
    <property type="component" value="Chromosome"/>
</dbReference>
<evidence type="ECO:0000313" key="7">
    <source>
        <dbReference type="EMBL" id="QDU25431.1"/>
    </source>
</evidence>
<evidence type="ECO:0000313" key="8">
    <source>
        <dbReference type="Proteomes" id="UP000315017"/>
    </source>
</evidence>
<dbReference type="NCBIfam" id="TIGR02603">
    <property type="entry name" value="CxxCH_TIGR02603"/>
    <property type="match status" value="1"/>
</dbReference>
<evidence type="ECO:0000256" key="3">
    <source>
        <dbReference type="ARBA" id="ARBA00023004"/>
    </source>
</evidence>
<keyword evidence="2 4" id="KW-0479">Metal-binding</keyword>
<evidence type="ECO:0000259" key="6">
    <source>
        <dbReference type="PROSITE" id="PS51007"/>
    </source>
</evidence>
<reference evidence="7 8" key="1">
    <citation type="submission" date="2019-02" db="EMBL/GenBank/DDBJ databases">
        <title>Deep-cultivation of Planctomycetes and their phenomic and genomic characterization uncovers novel biology.</title>
        <authorList>
            <person name="Wiegand S."/>
            <person name="Jogler M."/>
            <person name="Boedeker C."/>
            <person name="Pinto D."/>
            <person name="Vollmers J."/>
            <person name="Rivas-Marin E."/>
            <person name="Kohn T."/>
            <person name="Peeters S.H."/>
            <person name="Heuer A."/>
            <person name="Rast P."/>
            <person name="Oberbeckmann S."/>
            <person name="Bunk B."/>
            <person name="Jeske O."/>
            <person name="Meyerdierks A."/>
            <person name="Storesund J.E."/>
            <person name="Kallscheuer N."/>
            <person name="Luecker S."/>
            <person name="Lage O.M."/>
            <person name="Pohl T."/>
            <person name="Merkel B.J."/>
            <person name="Hornburger P."/>
            <person name="Mueller R.-W."/>
            <person name="Bruemmer F."/>
            <person name="Labrenz M."/>
            <person name="Spormann A.M."/>
            <person name="Op den Camp H."/>
            <person name="Overmann J."/>
            <person name="Amann R."/>
            <person name="Jetten M.S.M."/>
            <person name="Mascher T."/>
            <person name="Medema M.H."/>
            <person name="Devos D.P."/>
            <person name="Kaster A.-K."/>
            <person name="Ovreas L."/>
            <person name="Rohde M."/>
            <person name="Galperin M.Y."/>
            <person name="Jogler C."/>
        </authorList>
    </citation>
    <scope>NUCLEOTIDE SEQUENCE [LARGE SCALE GENOMIC DNA]</scope>
    <source>
        <strain evidence="7 8">ETA_A8</strain>
    </source>
</reference>
<organism evidence="7 8">
    <name type="scientific">Anatilimnocola aggregata</name>
    <dbReference type="NCBI Taxonomy" id="2528021"/>
    <lineage>
        <taxon>Bacteria</taxon>
        <taxon>Pseudomonadati</taxon>
        <taxon>Planctomycetota</taxon>
        <taxon>Planctomycetia</taxon>
        <taxon>Pirellulales</taxon>
        <taxon>Pirellulaceae</taxon>
        <taxon>Anatilimnocola</taxon>
    </lineage>
</organism>
<dbReference type="InterPro" id="IPR016024">
    <property type="entry name" value="ARM-type_fold"/>
</dbReference>
<dbReference type="Gene3D" id="2.120.10.30">
    <property type="entry name" value="TolB, C-terminal domain"/>
    <property type="match status" value="1"/>
</dbReference>
<dbReference type="SUPFAM" id="SSF48371">
    <property type="entry name" value="ARM repeat"/>
    <property type="match status" value="1"/>
</dbReference>
<dbReference type="GO" id="GO:0009055">
    <property type="term" value="F:electron transfer activity"/>
    <property type="evidence" value="ECO:0007669"/>
    <property type="project" value="InterPro"/>
</dbReference>
<dbReference type="RefSeq" id="WP_145084370.1">
    <property type="nucleotide sequence ID" value="NZ_CP036274.1"/>
</dbReference>
<dbReference type="InterPro" id="IPR036909">
    <property type="entry name" value="Cyt_c-like_dom_sf"/>
</dbReference>
<dbReference type="InterPro" id="IPR004155">
    <property type="entry name" value="PBS_lyase_HEAT"/>
</dbReference>
<dbReference type="Pfam" id="PF23500">
    <property type="entry name" value="DUF7133"/>
    <property type="match status" value="1"/>
</dbReference>
<dbReference type="InterPro" id="IPR013428">
    <property type="entry name" value="Membrane-bound_put_N"/>
</dbReference>
<dbReference type="Gene3D" id="1.25.10.10">
    <property type="entry name" value="Leucine-rich Repeat Variant"/>
    <property type="match status" value="2"/>
</dbReference>
<dbReference type="AlphaFoldDB" id="A0A517Y5A8"/>
<gene>
    <name evidence="7" type="ORF">ETAA8_04990</name>
</gene>
<dbReference type="GO" id="GO:0020037">
    <property type="term" value="F:heme binding"/>
    <property type="evidence" value="ECO:0007669"/>
    <property type="project" value="InterPro"/>
</dbReference>
<dbReference type="KEGG" id="aagg:ETAA8_04990"/>
<proteinExistence type="predicted"/>
<feature type="domain" description="Cytochrome c" evidence="6">
    <location>
        <begin position="861"/>
        <end position="997"/>
    </location>
</feature>
<keyword evidence="1 4" id="KW-0349">Heme</keyword>
<dbReference type="OrthoDB" id="228131at2"/>
<feature type="chain" id="PRO_5022128683" description="Cytochrome c domain-containing protein" evidence="5">
    <location>
        <begin position="23"/>
        <end position="1157"/>
    </location>
</feature>
<accession>A0A517Y5A8</accession>
<dbReference type="SMART" id="SM00567">
    <property type="entry name" value="EZ_HEAT"/>
    <property type="match status" value="3"/>
</dbReference>
<protein>
    <recommendedName>
        <fullName evidence="6">Cytochrome c domain-containing protein</fullName>
    </recommendedName>
</protein>
<keyword evidence="8" id="KW-1185">Reference proteome</keyword>
<dbReference type="EMBL" id="CP036274">
    <property type="protein sequence ID" value="QDU25431.1"/>
    <property type="molecule type" value="Genomic_DNA"/>
</dbReference>
<dbReference type="PANTHER" id="PTHR33546:SF1">
    <property type="entry name" value="LARGE, MULTIFUNCTIONAL SECRETED PROTEIN"/>
    <property type="match status" value="1"/>
</dbReference>
<keyword evidence="5" id="KW-0732">Signal</keyword>
<dbReference type="GO" id="GO:0046872">
    <property type="term" value="F:metal ion binding"/>
    <property type="evidence" value="ECO:0007669"/>
    <property type="project" value="UniProtKB-KW"/>
</dbReference>
<dbReference type="NCBIfam" id="TIGR02604">
    <property type="entry name" value="Piru_Ver_Nterm"/>
    <property type="match status" value="1"/>
</dbReference>
<evidence type="ECO:0000256" key="5">
    <source>
        <dbReference type="SAM" id="SignalP"/>
    </source>
</evidence>
<name>A0A517Y5A8_9BACT</name>
<dbReference type="Pfam" id="PF13646">
    <property type="entry name" value="HEAT_2"/>
    <property type="match status" value="1"/>
</dbReference>
<dbReference type="Gene3D" id="1.10.760.10">
    <property type="entry name" value="Cytochrome c-like domain"/>
    <property type="match status" value="1"/>
</dbReference>
<dbReference type="PROSITE" id="PS51007">
    <property type="entry name" value="CYTC"/>
    <property type="match status" value="1"/>
</dbReference>
<dbReference type="InterPro" id="IPR009056">
    <property type="entry name" value="Cyt_c-like_dom"/>
</dbReference>